<organism evidence="1 2">
    <name type="scientific">Shewanella insulae</name>
    <dbReference type="NCBI Taxonomy" id="2681496"/>
    <lineage>
        <taxon>Bacteria</taxon>
        <taxon>Pseudomonadati</taxon>
        <taxon>Pseudomonadota</taxon>
        <taxon>Gammaproteobacteria</taxon>
        <taxon>Alteromonadales</taxon>
        <taxon>Shewanellaceae</taxon>
        <taxon>Shewanella</taxon>
    </lineage>
</organism>
<proteinExistence type="predicted"/>
<comment type="caution">
    <text evidence="1">The sequence shown here is derived from an EMBL/GenBank/DDBJ whole genome shotgun (WGS) entry which is preliminary data.</text>
</comment>
<dbReference type="EMBL" id="WRPA01000022">
    <property type="protein sequence ID" value="MXR70653.1"/>
    <property type="molecule type" value="Genomic_DNA"/>
</dbReference>
<gene>
    <name evidence="1" type="ORF">GNT65_18505</name>
</gene>
<accession>A0A6L7I2P6</accession>
<name>A0A6L7I2P6_9GAMM</name>
<evidence type="ECO:0000313" key="1">
    <source>
        <dbReference type="EMBL" id="MXR70653.1"/>
    </source>
</evidence>
<dbReference type="Proteomes" id="UP000474778">
    <property type="component" value="Unassembled WGS sequence"/>
</dbReference>
<protein>
    <submittedName>
        <fullName evidence="1">DUF3019 domain-containing protein</fullName>
    </submittedName>
</protein>
<dbReference type="AlphaFoldDB" id="A0A6L7I2P6"/>
<evidence type="ECO:0000313" key="2">
    <source>
        <dbReference type="Proteomes" id="UP000474778"/>
    </source>
</evidence>
<sequence length="142" mass="15982">MDTCLGSSESAMPSNATKLIQCMLLLALATSFYCQGNSTQVNVKPKTCAVLEAGRPCHLTLKISYRLEALEQTCIWVALREVPEQCFDRLSVDHLLELTLTKDTLVQIKDINNKVLDEVTIQIATYQPVNTRKRRGLNWNLL</sequence>
<dbReference type="InterPro" id="IPR021559">
    <property type="entry name" value="DUF3019"/>
</dbReference>
<dbReference type="Pfam" id="PF11456">
    <property type="entry name" value="DUF3019"/>
    <property type="match status" value="1"/>
</dbReference>
<keyword evidence="2" id="KW-1185">Reference proteome</keyword>
<reference evidence="1 2" key="1">
    <citation type="submission" date="2019-12" db="EMBL/GenBank/DDBJ databases">
        <title>Shewanella insulae sp. nov., isolated from a tidal flat.</title>
        <authorList>
            <person name="Yoon J.-H."/>
        </authorList>
    </citation>
    <scope>NUCLEOTIDE SEQUENCE [LARGE SCALE GENOMIC DNA]</scope>
    <source>
        <strain evidence="1 2">JBTF-M18</strain>
    </source>
</reference>